<name>A0ABS2S325_9PSEU</name>
<feature type="region of interest" description="Disordered" evidence="1">
    <location>
        <begin position="356"/>
        <end position="378"/>
    </location>
</feature>
<accession>A0ABS2S325</accession>
<organism evidence="2 3">
    <name type="scientific">Saccharothrix algeriensis</name>
    <dbReference type="NCBI Taxonomy" id="173560"/>
    <lineage>
        <taxon>Bacteria</taxon>
        <taxon>Bacillati</taxon>
        <taxon>Actinomycetota</taxon>
        <taxon>Actinomycetes</taxon>
        <taxon>Pseudonocardiales</taxon>
        <taxon>Pseudonocardiaceae</taxon>
        <taxon>Saccharothrix</taxon>
    </lineage>
</organism>
<reference evidence="2 3" key="1">
    <citation type="submission" date="2021-01" db="EMBL/GenBank/DDBJ databases">
        <title>Sequencing the genomes of 1000 actinobacteria strains.</title>
        <authorList>
            <person name="Klenk H.-P."/>
        </authorList>
    </citation>
    <scope>NUCLEOTIDE SEQUENCE [LARGE SCALE GENOMIC DNA]</scope>
    <source>
        <strain evidence="2 3">DSM 44581</strain>
    </source>
</reference>
<protein>
    <submittedName>
        <fullName evidence="2">Uncharacterized protein</fullName>
    </submittedName>
</protein>
<evidence type="ECO:0000313" key="3">
    <source>
        <dbReference type="Proteomes" id="UP001195724"/>
    </source>
</evidence>
<dbReference type="Proteomes" id="UP001195724">
    <property type="component" value="Unassembled WGS sequence"/>
</dbReference>
<dbReference type="EMBL" id="JAFBCL010000001">
    <property type="protein sequence ID" value="MBM7810319.1"/>
    <property type="molecule type" value="Genomic_DNA"/>
</dbReference>
<evidence type="ECO:0000313" key="2">
    <source>
        <dbReference type="EMBL" id="MBM7810319.1"/>
    </source>
</evidence>
<evidence type="ECO:0000256" key="1">
    <source>
        <dbReference type="SAM" id="MobiDB-lite"/>
    </source>
</evidence>
<dbReference type="Gene3D" id="1.25.40.10">
    <property type="entry name" value="Tetratricopeptide repeat domain"/>
    <property type="match status" value="1"/>
</dbReference>
<feature type="compositionally biased region" description="Pro residues" evidence="1">
    <location>
        <begin position="360"/>
        <end position="378"/>
    </location>
</feature>
<gene>
    <name evidence="2" type="ORF">JOE68_001184</name>
</gene>
<comment type="caution">
    <text evidence="2">The sequence shown here is derived from an EMBL/GenBank/DDBJ whole genome shotgun (WGS) entry which is preliminary data.</text>
</comment>
<sequence length="378" mass="39654">MGQARDGSAVVDVLPVLSGALGAGAAPAWLVARAAGVDVAAVDGLPAGLLPAGRRPDGWVVLAPTRRPVDAGRRREVVGRVAAEALDRLGAAAARSRGEPSPGSAGRWVREHRECLLGVAGAANEAGLTSTALSLAVLLWGVGGAAPADSPPDAGSDAGSDAGFVTALTDVGTRAAVAERAAGTMADLLRSAWVWFARRGDPAAAERYAVREWDLWRRAGRPAEAARLLWWRAGMFRLRGRGDLELRCFERLESLCDETGDRAALARVRAATAAALLSYDRADAAADWARRAEGVVRALPDFPPVEQALVLEWSGRALWATGATGPARRRFSEALALLVDVDDEGADRVRLLLAHDQDRPLPPAAPDRYPPPEPSPAA</sequence>
<dbReference type="InterPro" id="IPR011990">
    <property type="entry name" value="TPR-like_helical_dom_sf"/>
</dbReference>
<dbReference type="SUPFAM" id="SSF48452">
    <property type="entry name" value="TPR-like"/>
    <property type="match status" value="1"/>
</dbReference>
<proteinExistence type="predicted"/>
<dbReference type="RefSeq" id="WP_204841307.1">
    <property type="nucleotide sequence ID" value="NZ_JAFBCL010000001.1"/>
</dbReference>
<keyword evidence="3" id="KW-1185">Reference proteome</keyword>